<evidence type="ECO:0000256" key="1">
    <source>
        <dbReference type="ARBA" id="ARBA00009369"/>
    </source>
</evidence>
<keyword evidence="5" id="KW-0175">Coiled coil</keyword>
<name>A0A1T5CN13_9SPHI</name>
<evidence type="ECO:0000256" key="4">
    <source>
        <dbReference type="ARBA" id="ARBA00032089"/>
    </source>
</evidence>
<keyword evidence="6" id="KW-0472">Membrane</keyword>
<dbReference type="Proteomes" id="UP000190150">
    <property type="component" value="Unassembled WGS sequence"/>
</dbReference>
<reference evidence="9" key="1">
    <citation type="submission" date="2017-02" db="EMBL/GenBank/DDBJ databases">
        <authorList>
            <person name="Varghese N."/>
            <person name="Submissions S."/>
        </authorList>
    </citation>
    <scope>NUCLEOTIDE SEQUENCE [LARGE SCALE GENOMIC DNA]</scope>
    <source>
        <strain evidence="9">DSM 24091</strain>
    </source>
</reference>
<dbReference type="PANTHER" id="PTHR34138">
    <property type="entry name" value="CELL SHAPE-DETERMINING PROTEIN MREC"/>
    <property type="match status" value="1"/>
</dbReference>
<evidence type="ECO:0000259" key="7">
    <source>
        <dbReference type="Pfam" id="PF04085"/>
    </source>
</evidence>
<feature type="domain" description="Rod shape-determining protein MreC beta-barrel core" evidence="7">
    <location>
        <begin position="112"/>
        <end position="262"/>
    </location>
</feature>
<evidence type="ECO:0000256" key="6">
    <source>
        <dbReference type="SAM" id="Phobius"/>
    </source>
</evidence>
<feature type="coiled-coil region" evidence="5">
    <location>
        <begin position="60"/>
        <end position="87"/>
    </location>
</feature>
<dbReference type="NCBIfam" id="NF010532">
    <property type="entry name" value="PRK13922.9-3"/>
    <property type="match status" value="1"/>
</dbReference>
<dbReference type="Pfam" id="PF04085">
    <property type="entry name" value="MreC"/>
    <property type="match status" value="1"/>
</dbReference>
<dbReference type="STRING" id="1513896.SAMN05660841_01466"/>
<feature type="transmembrane region" description="Helical" evidence="6">
    <location>
        <begin position="7"/>
        <end position="29"/>
    </location>
</feature>
<dbReference type="InterPro" id="IPR007221">
    <property type="entry name" value="MreC"/>
</dbReference>
<keyword evidence="9" id="KW-1185">Reference proteome</keyword>
<dbReference type="PANTHER" id="PTHR34138:SF1">
    <property type="entry name" value="CELL SHAPE-DETERMINING PROTEIN MREC"/>
    <property type="match status" value="1"/>
</dbReference>
<sequence>MKNLWLFLVRYNAFFWFVLFFTFSIFLVVQNNNYQRSSFVNSSNVIIGSFYENVNSWKEYLSLRTTNEQLAEENALLRQQLQNIMSSDSTTEAIHFIDSIDESRYDFLVASVVNNSVNQKSNYLTIDKGTIDGIEKDMGVITSNGVVGTVLNVSAHFSTVKSLLHPDSKISVTLDSSSTAFGSLVWGNNKDPRYAMVRDIPNHVKVYVGQPVFTSGYSTKFPKGIKIGHIVQTDLTSGESFKDIRVLLTTNFVNLNHVYIVKDKMAIEKMELERQNKDNG</sequence>
<dbReference type="EMBL" id="FUZF01000004">
    <property type="protein sequence ID" value="SKB60827.1"/>
    <property type="molecule type" value="Genomic_DNA"/>
</dbReference>
<evidence type="ECO:0000313" key="8">
    <source>
        <dbReference type="EMBL" id="SKB60827.1"/>
    </source>
</evidence>
<dbReference type="GO" id="GO:0008360">
    <property type="term" value="P:regulation of cell shape"/>
    <property type="evidence" value="ECO:0007669"/>
    <property type="project" value="UniProtKB-KW"/>
</dbReference>
<protein>
    <recommendedName>
        <fullName evidence="2">Cell shape-determining protein MreC</fullName>
    </recommendedName>
    <alternativeName>
        <fullName evidence="4">Cell shape protein MreC</fullName>
    </alternativeName>
</protein>
<evidence type="ECO:0000256" key="5">
    <source>
        <dbReference type="SAM" id="Coils"/>
    </source>
</evidence>
<dbReference type="OrthoDB" id="9811827at2"/>
<dbReference type="AlphaFoldDB" id="A0A1T5CN13"/>
<dbReference type="InterPro" id="IPR042175">
    <property type="entry name" value="Cell/Rod_MreC_2"/>
</dbReference>
<evidence type="ECO:0000256" key="3">
    <source>
        <dbReference type="ARBA" id="ARBA00022960"/>
    </source>
</evidence>
<gene>
    <name evidence="8" type="ORF">SAMN05660841_01466</name>
</gene>
<keyword evidence="6" id="KW-0812">Transmembrane</keyword>
<dbReference type="GO" id="GO:0005886">
    <property type="term" value="C:plasma membrane"/>
    <property type="evidence" value="ECO:0007669"/>
    <property type="project" value="TreeGrafter"/>
</dbReference>
<keyword evidence="3" id="KW-0133">Cell shape</keyword>
<evidence type="ECO:0000313" key="9">
    <source>
        <dbReference type="Proteomes" id="UP000190150"/>
    </source>
</evidence>
<dbReference type="InterPro" id="IPR042177">
    <property type="entry name" value="Cell/Rod_1"/>
</dbReference>
<proteinExistence type="inferred from homology"/>
<dbReference type="InterPro" id="IPR055342">
    <property type="entry name" value="MreC_beta-barrel_core"/>
</dbReference>
<dbReference type="RefSeq" id="WP_079642434.1">
    <property type="nucleotide sequence ID" value="NZ_FUZF01000004.1"/>
</dbReference>
<dbReference type="Gene3D" id="2.40.10.340">
    <property type="entry name" value="Rod shape-determining protein MreC, domain 1"/>
    <property type="match status" value="1"/>
</dbReference>
<organism evidence="8 9">
    <name type="scientific">Sphingobacterium nematocida</name>
    <dbReference type="NCBI Taxonomy" id="1513896"/>
    <lineage>
        <taxon>Bacteria</taxon>
        <taxon>Pseudomonadati</taxon>
        <taxon>Bacteroidota</taxon>
        <taxon>Sphingobacteriia</taxon>
        <taxon>Sphingobacteriales</taxon>
        <taxon>Sphingobacteriaceae</taxon>
        <taxon>Sphingobacterium</taxon>
    </lineage>
</organism>
<comment type="similarity">
    <text evidence="1">Belongs to the MreC family.</text>
</comment>
<dbReference type="Gene3D" id="2.40.10.350">
    <property type="entry name" value="Rod shape-determining protein MreC, domain 2"/>
    <property type="match status" value="1"/>
</dbReference>
<accession>A0A1T5CN13</accession>
<evidence type="ECO:0000256" key="2">
    <source>
        <dbReference type="ARBA" id="ARBA00013855"/>
    </source>
</evidence>
<keyword evidence="6" id="KW-1133">Transmembrane helix</keyword>